<evidence type="ECO:0000313" key="3">
    <source>
        <dbReference type="WBParaSite" id="Pan_g1522.t1"/>
    </source>
</evidence>
<keyword evidence="1" id="KW-0472">Membrane</keyword>
<dbReference type="Proteomes" id="UP000492821">
    <property type="component" value="Unassembled WGS sequence"/>
</dbReference>
<reference evidence="2" key="1">
    <citation type="journal article" date="2013" name="Genetics">
        <title>The draft genome and transcriptome of Panagrellus redivivus are shaped by the harsh demands of a free-living lifestyle.</title>
        <authorList>
            <person name="Srinivasan J."/>
            <person name="Dillman A.R."/>
            <person name="Macchietto M.G."/>
            <person name="Heikkinen L."/>
            <person name="Lakso M."/>
            <person name="Fracchia K.M."/>
            <person name="Antoshechkin I."/>
            <person name="Mortazavi A."/>
            <person name="Wong G."/>
            <person name="Sternberg P.W."/>
        </authorList>
    </citation>
    <scope>NUCLEOTIDE SEQUENCE [LARGE SCALE GENOMIC DNA]</scope>
    <source>
        <strain evidence="2">MT8872</strain>
    </source>
</reference>
<evidence type="ECO:0000256" key="1">
    <source>
        <dbReference type="SAM" id="Phobius"/>
    </source>
</evidence>
<feature type="transmembrane region" description="Helical" evidence="1">
    <location>
        <begin position="22"/>
        <end position="40"/>
    </location>
</feature>
<name>A0A7E4V190_PANRE</name>
<protein>
    <submittedName>
        <fullName evidence="3">MARVEL domain-containing protein</fullName>
    </submittedName>
</protein>
<accession>A0A7E4V190</accession>
<dbReference type="WBParaSite" id="Pan_g1522.t1">
    <property type="protein sequence ID" value="Pan_g1522.t1"/>
    <property type="gene ID" value="Pan_g1522"/>
</dbReference>
<keyword evidence="1" id="KW-1133">Transmembrane helix</keyword>
<keyword evidence="2" id="KW-1185">Reference proteome</keyword>
<organism evidence="2 3">
    <name type="scientific">Panagrellus redivivus</name>
    <name type="common">Microworm</name>
    <dbReference type="NCBI Taxonomy" id="6233"/>
    <lineage>
        <taxon>Eukaryota</taxon>
        <taxon>Metazoa</taxon>
        <taxon>Ecdysozoa</taxon>
        <taxon>Nematoda</taxon>
        <taxon>Chromadorea</taxon>
        <taxon>Rhabditida</taxon>
        <taxon>Tylenchina</taxon>
        <taxon>Panagrolaimomorpha</taxon>
        <taxon>Panagrolaimoidea</taxon>
        <taxon>Panagrolaimidae</taxon>
        <taxon>Panagrellus</taxon>
    </lineage>
</organism>
<feature type="transmembrane region" description="Helical" evidence="1">
    <location>
        <begin position="76"/>
        <end position="100"/>
    </location>
</feature>
<dbReference type="AlphaFoldDB" id="A0A7E4V190"/>
<sequence>MPLSIDVLPIDDRKYCGISPDIFVKLAVVIDLGILLVVMVDMPEPLVIASIILAIADFLVFVAFARESPVLILPFFVGRVLTLIFGATATLFFTYAAIVMPKWWLQVFIRTSDPHEEAEFQYIAQLMTAFIVLLVICYEVETESRDCI</sequence>
<feature type="transmembrane region" description="Helical" evidence="1">
    <location>
        <begin position="120"/>
        <end position="140"/>
    </location>
</feature>
<reference evidence="3" key="2">
    <citation type="submission" date="2020-10" db="UniProtKB">
        <authorList>
            <consortium name="WormBaseParasite"/>
        </authorList>
    </citation>
    <scope>IDENTIFICATION</scope>
</reference>
<feature type="transmembrane region" description="Helical" evidence="1">
    <location>
        <begin position="46"/>
        <end position="64"/>
    </location>
</feature>
<evidence type="ECO:0000313" key="2">
    <source>
        <dbReference type="Proteomes" id="UP000492821"/>
    </source>
</evidence>
<proteinExistence type="predicted"/>
<keyword evidence="1" id="KW-0812">Transmembrane</keyword>